<gene>
    <name evidence="1" type="ORF">CTRU02_207214</name>
</gene>
<reference evidence="1 2" key="1">
    <citation type="journal article" date="2020" name="Phytopathology">
        <title>Genome Sequence Resources of Colletotrichum truncatum, C. plurivorum, C. musicola, and C. sojae: Four Species Pathogenic to Soybean (Glycine max).</title>
        <authorList>
            <person name="Rogerio F."/>
            <person name="Boufleur T.R."/>
            <person name="Ciampi-Guillardi M."/>
            <person name="Sukno S.A."/>
            <person name="Thon M.R."/>
            <person name="Massola Junior N.S."/>
            <person name="Baroncelli R."/>
        </authorList>
    </citation>
    <scope>NUCLEOTIDE SEQUENCE [LARGE SCALE GENOMIC DNA]</scope>
    <source>
        <strain evidence="1 2">CMES1059</strain>
    </source>
</reference>
<sequence length="391" mass="42912">MSSFFSSLQSYVRPLATVAAGVIIAKIMSTNSTSPDGGAGLSDGDKPNQPGQYKPSPIDVIVVRVTLERAFNLPPELLDLIIDQAEYWPHSEASLVYQVQTARDALRIVGGTAEGENKLLVRCPPIGYVDYKKVGEAFKTAPLPPKSADGSVATEPLRNLTLMEPSSSPTEPTREAPREYFTGSMTQPPALIHPVRKIVFKFRSRDQGWGGSYDDQGTYHGSWTWFEAGLEKFDKDRKCDGSCKQSASKQPSDSEPPNSTNSDPSNSDPEAANLCTCGLQSVYPPLVASPDGKLAYHHHVKPLENLKIQANKTATREFLNHEVIWSWTDNIHPESTEGDHLEEIGRGRGTGSGRFVRSLKLGDVVTVWGKARFGGWCNHVESVKVEIYWAI</sequence>
<evidence type="ECO:0000313" key="1">
    <source>
        <dbReference type="EMBL" id="KAL0937483.1"/>
    </source>
</evidence>
<organism evidence="1 2">
    <name type="scientific">Colletotrichum truncatum</name>
    <name type="common">Anthracnose fungus</name>
    <name type="synonym">Colletotrichum capsici</name>
    <dbReference type="NCBI Taxonomy" id="5467"/>
    <lineage>
        <taxon>Eukaryota</taxon>
        <taxon>Fungi</taxon>
        <taxon>Dikarya</taxon>
        <taxon>Ascomycota</taxon>
        <taxon>Pezizomycotina</taxon>
        <taxon>Sordariomycetes</taxon>
        <taxon>Hypocreomycetidae</taxon>
        <taxon>Glomerellales</taxon>
        <taxon>Glomerellaceae</taxon>
        <taxon>Colletotrichum</taxon>
        <taxon>Colletotrichum truncatum species complex</taxon>
    </lineage>
</organism>
<accession>A0ACC3Z057</accession>
<name>A0ACC3Z057_COLTU</name>
<dbReference type="EMBL" id="VUJX02000004">
    <property type="protein sequence ID" value="KAL0937483.1"/>
    <property type="molecule type" value="Genomic_DNA"/>
</dbReference>
<comment type="caution">
    <text evidence="1">The sequence shown here is derived from an EMBL/GenBank/DDBJ whole genome shotgun (WGS) entry which is preliminary data.</text>
</comment>
<proteinExistence type="predicted"/>
<dbReference type="Proteomes" id="UP000805649">
    <property type="component" value="Unassembled WGS sequence"/>
</dbReference>
<protein>
    <submittedName>
        <fullName evidence="1">Uncharacterized protein</fullName>
    </submittedName>
</protein>
<evidence type="ECO:0000313" key="2">
    <source>
        <dbReference type="Proteomes" id="UP000805649"/>
    </source>
</evidence>
<keyword evidence="2" id="KW-1185">Reference proteome</keyword>